<evidence type="ECO:0000313" key="2">
    <source>
        <dbReference type="Proteomes" id="UP001232163"/>
    </source>
</evidence>
<sequence length="50" mass="5401">MSGQPIARLLSREDQLYATAAAQAGYFTAKQATEAGYQQSLHSNHTMTGK</sequence>
<dbReference type="Proteomes" id="UP001232163">
    <property type="component" value="Unassembled WGS sequence"/>
</dbReference>
<reference evidence="1 2" key="1">
    <citation type="submission" date="2023-07" db="EMBL/GenBank/DDBJ databases">
        <title>Genomic Encyclopedia of Type Strains, Phase IV (KMG-IV): sequencing the most valuable type-strain genomes for metagenomic binning, comparative biology and taxonomic classification.</title>
        <authorList>
            <person name="Goeker M."/>
        </authorList>
    </citation>
    <scope>NUCLEOTIDE SEQUENCE [LARGE SCALE GENOMIC DNA]</scope>
    <source>
        <strain evidence="1 2">NIO-1023</strain>
    </source>
</reference>
<protein>
    <submittedName>
        <fullName evidence="1">Uncharacterized protein</fullName>
    </submittedName>
</protein>
<dbReference type="RefSeq" id="WP_307467587.1">
    <property type="nucleotide sequence ID" value="NZ_JAURUR010000012.1"/>
</dbReference>
<name>A0ABT9MFY5_9DEIO</name>
<gene>
    <name evidence="1" type="ORF">QO006_002939</name>
</gene>
<organism evidence="1 2">
    <name type="scientific">Deinococcus enclensis</name>
    <dbReference type="NCBI Taxonomy" id="1049582"/>
    <lineage>
        <taxon>Bacteria</taxon>
        <taxon>Thermotogati</taxon>
        <taxon>Deinococcota</taxon>
        <taxon>Deinococci</taxon>
        <taxon>Deinococcales</taxon>
        <taxon>Deinococcaceae</taxon>
        <taxon>Deinococcus</taxon>
    </lineage>
</organism>
<evidence type="ECO:0000313" key="1">
    <source>
        <dbReference type="EMBL" id="MDP9765488.1"/>
    </source>
</evidence>
<dbReference type="EMBL" id="JAURUR010000012">
    <property type="protein sequence ID" value="MDP9765488.1"/>
    <property type="molecule type" value="Genomic_DNA"/>
</dbReference>
<comment type="caution">
    <text evidence="1">The sequence shown here is derived from an EMBL/GenBank/DDBJ whole genome shotgun (WGS) entry which is preliminary data.</text>
</comment>
<keyword evidence="2" id="KW-1185">Reference proteome</keyword>
<accession>A0ABT9MFY5</accession>
<proteinExistence type="predicted"/>